<dbReference type="InterPro" id="IPR001646">
    <property type="entry name" value="5peptide_repeat"/>
</dbReference>
<feature type="transmembrane region" description="Helical" evidence="1">
    <location>
        <begin position="671"/>
        <end position="690"/>
    </location>
</feature>
<accession>A0ABD6DCX7</accession>
<evidence type="ECO:0000313" key="4">
    <source>
        <dbReference type="Proteomes" id="UP001597052"/>
    </source>
</evidence>
<reference evidence="3 4" key="1">
    <citation type="journal article" date="2019" name="Int. J. Syst. Evol. Microbiol.">
        <title>The Global Catalogue of Microorganisms (GCM) 10K type strain sequencing project: providing services to taxonomists for standard genome sequencing and annotation.</title>
        <authorList>
            <consortium name="The Broad Institute Genomics Platform"/>
            <consortium name="The Broad Institute Genome Sequencing Center for Infectious Disease"/>
            <person name="Wu L."/>
            <person name="Ma J."/>
        </authorList>
    </citation>
    <scope>NUCLEOTIDE SEQUENCE [LARGE SCALE GENOMIC DNA]</scope>
    <source>
        <strain evidence="3 4">CGMCC 1.10593</strain>
    </source>
</reference>
<dbReference type="Gene3D" id="2.160.20.80">
    <property type="entry name" value="E3 ubiquitin-protein ligase SopA"/>
    <property type="match status" value="1"/>
</dbReference>
<dbReference type="AlphaFoldDB" id="A0ABD6DCX7"/>
<proteinExistence type="predicted"/>
<keyword evidence="1" id="KW-0812">Transmembrane</keyword>
<organism evidence="3 4">
    <name type="scientific">Halohasta litorea</name>
    <dbReference type="NCBI Taxonomy" id="869891"/>
    <lineage>
        <taxon>Archaea</taxon>
        <taxon>Methanobacteriati</taxon>
        <taxon>Methanobacteriota</taxon>
        <taxon>Stenosarchaea group</taxon>
        <taxon>Halobacteria</taxon>
        <taxon>Halobacteriales</taxon>
        <taxon>Haloferacaceae</taxon>
        <taxon>Halohasta</taxon>
    </lineage>
</organism>
<sequence length="725" mass="80144">MTCTYEFDPAAHDSTSVENRWSCPHEQHASSDYCPFHMAPDERAAAGISAADLTASLVRKLKDEDDTHATRAFIGAHLPELDLDYVDVESDDQHPVDLRHTTIPGGISVLHGRFEEQLDLRHSTVGGFMADNCDFENGVLCTGTRFTDTVDCFEATVTGDDTEFTGTIFTQQALFDEVEFTNDVGFTDAVFEAEASFEGTQFYGRSNETGDNTTFSGAVFNRNVSFLYATFEYIEFRDVLFDGEAAFEKVDASGTVVFTGSEFTAAADFDEVTFGEDVLFDDTRFDEGASFRGVECRGGTALLEDDVSFANAEFGDRVTFEKGRFGYSNFTKTEFVGDVIFERCEFTDDVTFENAQFHGVADFDEVLFDGDSVFTNAVFGGSTTFRGATFNGGTNHLEDDAVFQDATFVGAVDFSDVVCTAADFSEVAFKESADFTDAEFTDSLRLKAVSFGDDTYLNFTEATIAEGRIIQPEDGWVRFDLTRATVGDVELSAEKPTDERELLDYVRFCDTTFDEFTFSEHTNYLDRNDWNLHGFDDGTCPYDFEVEMTPDVIEKTYLKAKNSASAQSNVKAAGEFRVKRQQHARRKFFEIAADSSEALLTRGQNALRGIENLFLGISCGYGLRLYRITTVFILFPLFAGLLFAVGGSPFETGAGQIAVAELATFDGLQTLGLNLYFSYITFLTIGYGNIGPIGPAARLVSAFLVYMNVILAGLFLYALIKRSEI</sequence>
<dbReference type="Pfam" id="PF13576">
    <property type="entry name" value="Pentapeptide_3"/>
    <property type="match status" value="4"/>
</dbReference>
<feature type="transmembrane region" description="Helical" evidence="1">
    <location>
        <begin position="625"/>
        <end position="650"/>
    </location>
</feature>
<dbReference type="Gene3D" id="1.10.287.70">
    <property type="match status" value="1"/>
</dbReference>
<comment type="caution">
    <text evidence="3">The sequence shown here is derived from an EMBL/GenBank/DDBJ whole genome shotgun (WGS) entry which is preliminary data.</text>
</comment>
<keyword evidence="3" id="KW-0407">Ion channel</keyword>
<evidence type="ECO:0000259" key="2">
    <source>
        <dbReference type="Pfam" id="PF07885"/>
    </source>
</evidence>
<evidence type="ECO:0000256" key="1">
    <source>
        <dbReference type="SAM" id="Phobius"/>
    </source>
</evidence>
<evidence type="ECO:0000313" key="3">
    <source>
        <dbReference type="EMBL" id="MFD1643832.1"/>
    </source>
</evidence>
<keyword evidence="4" id="KW-1185">Reference proteome</keyword>
<dbReference type="Pfam" id="PF07885">
    <property type="entry name" value="Ion_trans_2"/>
    <property type="match status" value="1"/>
</dbReference>
<dbReference type="InterPro" id="IPR013099">
    <property type="entry name" value="K_chnl_dom"/>
</dbReference>
<dbReference type="RefSeq" id="WP_256397761.1">
    <property type="nucleotide sequence ID" value="NZ_JANHDJ010000012.1"/>
</dbReference>
<dbReference type="EMBL" id="JBHUDM010000010">
    <property type="protein sequence ID" value="MFD1643832.1"/>
    <property type="molecule type" value="Genomic_DNA"/>
</dbReference>
<name>A0ABD6DCX7_9EURY</name>
<keyword evidence="1" id="KW-0472">Membrane</keyword>
<dbReference type="SUPFAM" id="SSF81324">
    <property type="entry name" value="Voltage-gated potassium channels"/>
    <property type="match status" value="1"/>
</dbReference>
<keyword evidence="3" id="KW-0406">Ion transport</keyword>
<feature type="transmembrane region" description="Helical" evidence="1">
    <location>
        <begin position="696"/>
        <end position="720"/>
    </location>
</feature>
<dbReference type="GO" id="GO:0034220">
    <property type="term" value="P:monoatomic ion transmembrane transport"/>
    <property type="evidence" value="ECO:0007669"/>
    <property type="project" value="UniProtKB-KW"/>
</dbReference>
<protein>
    <submittedName>
        <fullName evidence="3">Potassium channel family protein</fullName>
    </submittedName>
</protein>
<gene>
    <name evidence="3" type="ORF">ACFSBW_18430</name>
</gene>
<dbReference type="Proteomes" id="UP001597052">
    <property type="component" value="Unassembled WGS sequence"/>
</dbReference>
<feature type="domain" description="Potassium channel" evidence="2">
    <location>
        <begin position="674"/>
        <end position="720"/>
    </location>
</feature>
<keyword evidence="1" id="KW-1133">Transmembrane helix</keyword>
<keyword evidence="3" id="KW-0813">Transport</keyword>